<dbReference type="InterPro" id="IPR050960">
    <property type="entry name" value="AB_hydrolase_4_sf"/>
</dbReference>
<sequence length="326" mass="36562">MSQIFSPPWWARNPHVQTILPVLTKVDRPELKRERLELADGDFIDLDWQGSPAAEQPILVIIHGLEGSAESHYARRILAESKTLGLSAVVHHHRSCSGELNRLPRGYHSGDTEDLHCTLQHLKNRFPNNALLAVGYSLGGNVLVKYQGEQQQHSLITKAVAVSAPLQLGSCANRLEKGFSKVYQSYLIKQLQQKMRGKVANPDLAPKMPITHHDIEQLNTFYAFDDKVTAPLHGFENVDDYYTRASGMPYLSKICKPTLVIHAKDDPFMTPAVIPNSQQLSTHVQYELHANGGHVGFIDGGSPWRPRYYLEKRILNFLTSLEASVC</sequence>
<accession>A0ABQ4P4L2</accession>
<evidence type="ECO:0000256" key="1">
    <source>
        <dbReference type="ARBA" id="ARBA00010884"/>
    </source>
</evidence>
<organism evidence="5 6">
    <name type="scientific">Shewanella sairae</name>
    <dbReference type="NCBI Taxonomy" id="190310"/>
    <lineage>
        <taxon>Bacteria</taxon>
        <taxon>Pseudomonadati</taxon>
        <taxon>Pseudomonadota</taxon>
        <taxon>Gammaproteobacteria</taxon>
        <taxon>Alteromonadales</taxon>
        <taxon>Shewanellaceae</taxon>
        <taxon>Shewanella</taxon>
    </lineage>
</organism>
<proteinExistence type="inferred from homology"/>
<dbReference type="InterPro" id="IPR012020">
    <property type="entry name" value="ABHD4"/>
</dbReference>
<dbReference type="SUPFAM" id="SSF53474">
    <property type="entry name" value="alpha/beta-Hydrolases"/>
    <property type="match status" value="1"/>
</dbReference>
<dbReference type="PANTHER" id="PTHR10794">
    <property type="entry name" value="ABHYDROLASE DOMAIN-CONTAINING PROTEIN"/>
    <property type="match status" value="1"/>
</dbReference>
<comment type="caution">
    <text evidence="5">The sequence shown here is derived from an EMBL/GenBank/DDBJ whole genome shotgun (WGS) entry which is preliminary data.</text>
</comment>
<dbReference type="PANTHER" id="PTHR10794:SF94">
    <property type="entry name" value="ESTERASE YHET-RELATED"/>
    <property type="match status" value="1"/>
</dbReference>
<evidence type="ECO:0000256" key="3">
    <source>
        <dbReference type="ARBA" id="ARBA00022801"/>
    </source>
</evidence>
<dbReference type="RefSeq" id="WP_220779941.1">
    <property type="nucleotide sequence ID" value="NZ_BPEY01000010.1"/>
</dbReference>
<name>A0ABQ4P4L2_9GAMM</name>
<dbReference type="Proteomes" id="UP000887104">
    <property type="component" value="Unassembled WGS sequence"/>
</dbReference>
<dbReference type="PROSITE" id="PS01133">
    <property type="entry name" value="UPF0017"/>
    <property type="match status" value="1"/>
</dbReference>
<protein>
    <submittedName>
        <fullName evidence="5">Alpha/beta hydrolase</fullName>
    </submittedName>
</protein>
<keyword evidence="3 5" id="KW-0378">Hydrolase</keyword>
<dbReference type="Gene3D" id="3.40.50.1820">
    <property type="entry name" value="alpha/beta hydrolase"/>
    <property type="match status" value="1"/>
</dbReference>
<dbReference type="GO" id="GO:0016787">
    <property type="term" value="F:hydrolase activity"/>
    <property type="evidence" value="ECO:0007669"/>
    <property type="project" value="UniProtKB-KW"/>
</dbReference>
<dbReference type="PIRSF" id="PIRSF005211">
    <property type="entry name" value="Ab_hydro_YheT"/>
    <property type="match status" value="1"/>
</dbReference>
<dbReference type="InterPro" id="IPR000073">
    <property type="entry name" value="AB_hydrolase_1"/>
</dbReference>
<keyword evidence="2" id="KW-0719">Serine esterase</keyword>
<dbReference type="NCBIfam" id="NF008218">
    <property type="entry name" value="PRK10985.1"/>
    <property type="match status" value="1"/>
</dbReference>
<evidence type="ECO:0000256" key="2">
    <source>
        <dbReference type="ARBA" id="ARBA00022487"/>
    </source>
</evidence>
<keyword evidence="6" id="KW-1185">Reference proteome</keyword>
<feature type="domain" description="AB hydrolase-1" evidence="4">
    <location>
        <begin position="57"/>
        <end position="300"/>
    </location>
</feature>
<comment type="similarity">
    <text evidence="1">Belongs to the AB hydrolase superfamily. AB hydrolase 4 family.</text>
</comment>
<reference evidence="5" key="1">
    <citation type="submission" date="2021-05" db="EMBL/GenBank/DDBJ databases">
        <title>Molecular characterization for Shewanella algae harboring chromosomal blaOXA-55-like strains isolated from clinical and environment sample.</title>
        <authorList>
            <person name="Ohama Y."/>
            <person name="Aoki K."/>
            <person name="Harada S."/>
            <person name="Moriya K."/>
            <person name="Ishii Y."/>
            <person name="Tateda K."/>
        </authorList>
    </citation>
    <scope>NUCLEOTIDE SEQUENCE</scope>
    <source>
        <strain evidence="5">JCM 11563</strain>
    </source>
</reference>
<evidence type="ECO:0000313" key="5">
    <source>
        <dbReference type="EMBL" id="GIU42445.1"/>
    </source>
</evidence>
<dbReference type="InterPro" id="IPR000952">
    <property type="entry name" value="AB_hydrolase_4_CS"/>
</dbReference>
<dbReference type="Pfam" id="PF00561">
    <property type="entry name" value="Abhydrolase_1"/>
    <property type="match status" value="1"/>
</dbReference>
<dbReference type="EMBL" id="BPEY01000010">
    <property type="protein sequence ID" value="GIU42445.1"/>
    <property type="molecule type" value="Genomic_DNA"/>
</dbReference>
<gene>
    <name evidence="5" type="primary">yheT</name>
    <name evidence="5" type="ORF">TUM4438_09040</name>
</gene>
<dbReference type="InterPro" id="IPR029058">
    <property type="entry name" value="AB_hydrolase_fold"/>
</dbReference>
<evidence type="ECO:0000313" key="6">
    <source>
        <dbReference type="Proteomes" id="UP000887104"/>
    </source>
</evidence>
<evidence type="ECO:0000259" key="4">
    <source>
        <dbReference type="Pfam" id="PF00561"/>
    </source>
</evidence>